<gene>
    <name evidence="1" type="ORF">ENL21_04580</name>
</gene>
<evidence type="ECO:0000313" key="1">
    <source>
        <dbReference type="EMBL" id="HHE55034.1"/>
    </source>
</evidence>
<sequence>MRISSNNWSVKHLEKAYQQVSPKVQKPDETKSVEKYSRLSKIKGFNKSKNLVPADILSKEEKITLKRLFEYDMSFNFYGKSNAQKILSGMLLDVTG</sequence>
<dbReference type="EMBL" id="DRTD01000341">
    <property type="protein sequence ID" value="HHE55034.1"/>
    <property type="molecule type" value="Genomic_DNA"/>
</dbReference>
<name>A0A7V5H375_CALAY</name>
<protein>
    <submittedName>
        <fullName evidence="1">Uncharacterized protein</fullName>
    </submittedName>
</protein>
<comment type="caution">
    <text evidence="1">The sequence shown here is derived from an EMBL/GenBank/DDBJ whole genome shotgun (WGS) entry which is preliminary data.</text>
</comment>
<organism evidence="1">
    <name type="scientific">Caldithrix abyssi</name>
    <dbReference type="NCBI Taxonomy" id="187145"/>
    <lineage>
        <taxon>Bacteria</taxon>
        <taxon>Pseudomonadati</taxon>
        <taxon>Calditrichota</taxon>
        <taxon>Calditrichia</taxon>
        <taxon>Calditrichales</taxon>
        <taxon>Calditrichaceae</taxon>
        <taxon>Caldithrix</taxon>
    </lineage>
</organism>
<proteinExistence type="predicted"/>
<reference evidence="1" key="1">
    <citation type="journal article" date="2020" name="mSystems">
        <title>Genome- and Community-Level Interaction Insights into Carbon Utilization and Element Cycling Functions of Hydrothermarchaeota in Hydrothermal Sediment.</title>
        <authorList>
            <person name="Zhou Z."/>
            <person name="Liu Y."/>
            <person name="Xu W."/>
            <person name="Pan J."/>
            <person name="Luo Z.H."/>
            <person name="Li M."/>
        </authorList>
    </citation>
    <scope>NUCLEOTIDE SEQUENCE [LARGE SCALE GENOMIC DNA]</scope>
    <source>
        <strain evidence="1">HyVt-76</strain>
    </source>
</reference>
<dbReference type="Proteomes" id="UP000886111">
    <property type="component" value="Unassembled WGS sequence"/>
</dbReference>
<dbReference type="AlphaFoldDB" id="A0A7V5H375"/>
<accession>A0A7V5H375</accession>